<dbReference type="SMART" id="SM00710">
    <property type="entry name" value="PbH1"/>
    <property type="match status" value="6"/>
</dbReference>
<proteinExistence type="predicted"/>
<organism evidence="1 2">
    <name type="scientific">Piscinibacter gummiphilus</name>
    <dbReference type="NCBI Taxonomy" id="946333"/>
    <lineage>
        <taxon>Bacteria</taxon>
        <taxon>Pseudomonadati</taxon>
        <taxon>Pseudomonadota</taxon>
        <taxon>Betaproteobacteria</taxon>
        <taxon>Burkholderiales</taxon>
        <taxon>Sphaerotilaceae</taxon>
        <taxon>Piscinibacter</taxon>
    </lineage>
</organism>
<sequence>MLENPNTTAAAPLTFDAYGTGVAPLLRLGANNMFNVGGGWGNTSNDGGYVVRNLKLDGMGTAEWAFWFIQNVRDVVLENNEITGFRIAINSNDGAPYGVSGITLRNNNVHHNRAMGLLGHYDNMLIEGNLFEANNFSGSIFDHGTYIGGGHNITLRNNRYVRNSVLNGTCTGGNMTFHGQIDGLLIEGNTIEQDASAPSCYLMSITQGYSTPEWFRNAIVRNNKLINGGSAVVVQSAPGIVVEDNVSINTTGGVLNSFMIGAGGVVVNGDEADGNAVVRNNTVCRVSSGSSGYVTNILSPGATVSNNVVVTGSAATTGVCAR</sequence>
<evidence type="ECO:0008006" key="3">
    <source>
        <dbReference type="Google" id="ProtNLM"/>
    </source>
</evidence>
<name>A0ABZ0CWE6_9BURK</name>
<dbReference type="EMBL" id="CP136336">
    <property type="protein sequence ID" value="WOB07320.1"/>
    <property type="molecule type" value="Genomic_DNA"/>
</dbReference>
<dbReference type="InterPro" id="IPR006626">
    <property type="entry name" value="PbH1"/>
</dbReference>
<protein>
    <recommendedName>
        <fullName evidence="3">Right handed beta helix domain-containing protein</fullName>
    </recommendedName>
</protein>
<dbReference type="Gene3D" id="2.160.20.10">
    <property type="entry name" value="Single-stranded right-handed beta-helix, Pectin lyase-like"/>
    <property type="match status" value="1"/>
</dbReference>
<dbReference type="RefSeq" id="WP_316699991.1">
    <property type="nucleotide sequence ID" value="NZ_CP136336.1"/>
</dbReference>
<dbReference type="SUPFAM" id="SSF51126">
    <property type="entry name" value="Pectin lyase-like"/>
    <property type="match status" value="1"/>
</dbReference>
<dbReference type="Proteomes" id="UP001303946">
    <property type="component" value="Chromosome"/>
</dbReference>
<gene>
    <name evidence="1" type="ORF">RXV79_20670</name>
</gene>
<keyword evidence="2" id="KW-1185">Reference proteome</keyword>
<evidence type="ECO:0000313" key="2">
    <source>
        <dbReference type="Proteomes" id="UP001303946"/>
    </source>
</evidence>
<reference evidence="1 2" key="1">
    <citation type="submission" date="2023-10" db="EMBL/GenBank/DDBJ databases">
        <title>Bacteria for the degradation of biodegradable plastic PBAT(Polybutylene adipate terephthalate).</title>
        <authorList>
            <person name="Weon H.-Y."/>
            <person name="Yeon J."/>
        </authorList>
    </citation>
    <scope>NUCLEOTIDE SEQUENCE [LARGE SCALE GENOMIC DNA]</scope>
    <source>
        <strain evidence="1 2">SBD 7-3</strain>
    </source>
</reference>
<evidence type="ECO:0000313" key="1">
    <source>
        <dbReference type="EMBL" id="WOB07320.1"/>
    </source>
</evidence>
<accession>A0ABZ0CWE6</accession>
<dbReference type="InterPro" id="IPR012334">
    <property type="entry name" value="Pectin_lyas_fold"/>
</dbReference>
<dbReference type="InterPro" id="IPR011050">
    <property type="entry name" value="Pectin_lyase_fold/virulence"/>
</dbReference>